<evidence type="ECO:0000313" key="2">
    <source>
        <dbReference type="Proteomes" id="UP001162972"/>
    </source>
</evidence>
<gene>
    <name evidence="1" type="ORF">OIU84_021753</name>
</gene>
<keyword evidence="2" id="KW-1185">Reference proteome</keyword>
<dbReference type="Proteomes" id="UP001162972">
    <property type="component" value="Chromosome 8"/>
</dbReference>
<accession>A0AAD6KVC9</accession>
<organism evidence="1 2">
    <name type="scientific">Salix udensis</name>
    <dbReference type="NCBI Taxonomy" id="889485"/>
    <lineage>
        <taxon>Eukaryota</taxon>
        <taxon>Viridiplantae</taxon>
        <taxon>Streptophyta</taxon>
        <taxon>Embryophyta</taxon>
        <taxon>Tracheophyta</taxon>
        <taxon>Spermatophyta</taxon>
        <taxon>Magnoliopsida</taxon>
        <taxon>eudicotyledons</taxon>
        <taxon>Gunneridae</taxon>
        <taxon>Pentapetalae</taxon>
        <taxon>rosids</taxon>
        <taxon>fabids</taxon>
        <taxon>Malpighiales</taxon>
        <taxon>Salicaceae</taxon>
        <taxon>Saliceae</taxon>
        <taxon>Salix</taxon>
    </lineage>
</organism>
<dbReference type="EMBL" id="JAPFFJ010000004">
    <property type="protein sequence ID" value="KAJ6430419.1"/>
    <property type="molecule type" value="Genomic_DNA"/>
</dbReference>
<name>A0AAD6KVC9_9ROSI</name>
<reference evidence="1 2" key="1">
    <citation type="journal article" date="2023" name="Int. J. Mol. Sci.">
        <title>De Novo Assembly and Annotation of 11 Diverse Shrub Willow (Salix) Genomes Reveals Novel Gene Organization in Sex-Linked Regions.</title>
        <authorList>
            <person name="Hyden B."/>
            <person name="Feng K."/>
            <person name="Yates T.B."/>
            <person name="Jawdy S."/>
            <person name="Cereghino C."/>
            <person name="Smart L.B."/>
            <person name="Muchero W."/>
        </authorList>
    </citation>
    <scope>NUCLEOTIDE SEQUENCE [LARGE SCALE GENOMIC DNA]</scope>
    <source>
        <tissue evidence="1">Shoot tip</tissue>
    </source>
</reference>
<proteinExistence type="predicted"/>
<evidence type="ECO:0000313" key="1">
    <source>
        <dbReference type="EMBL" id="KAJ6430419.1"/>
    </source>
</evidence>
<sequence>MQEKLTAALRAKVSRVAEPCMMEMDALSNPTIPAPAIWLTELTAASKLYFKKPGGGGDRPGTGALACFSQRGRVDKKPPSSDSFKLLGKCFSVKFDHFWLPKTPENAAG</sequence>
<protein>
    <submittedName>
        <fullName evidence="1">Uncharacterized protein</fullName>
    </submittedName>
</protein>
<comment type="caution">
    <text evidence="1">The sequence shown here is derived from an EMBL/GenBank/DDBJ whole genome shotgun (WGS) entry which is preliminary data.</text>
</comment>
<dbReference type="AlphaFoldDB" id="A0AAD6KVC9"/>